<dbReference type="PANTHER" id="PTHR39186">
    <property type="entry name" value="DUF2071 FAMILY PROTEIN"/>
    <property type="match status" value="1"/>
</dbReference>
<dbReference type="InterPro" id="IPR007263">
    <property type="entry name" value="DCC1-like"/>
</dbReference>
<dbReference type="PANTHER" id="PTHR39186:SF1">
    <property type="entry name" value="DUF2071 DOMAIN-CONTAINING PROTEIN"/>
    <property type="match status" value="1"/>
</dbReference>
<dbReference type="Pfam" id="PF09844">
    <property type="entry name" value="DUF2071"/>
    <property type="match status" value="1"/>
</dbReference>
<dbReference type="SUPFAM" id="SSF160104">
    <property type="entry name" value="Acetoacetate decarboxylase-like"/>
    <property type="match status" value="1"/>
</dbReference>
<sequence>MTQVWRDVTFAHWPVPVAAVDALLPSGLEVDTYQGLAWVSLVGFEMDELRLRGFPAIPTTHRFLEFNVRTYVVGPEGTGVWFCSLDVAQWLPALVARIGFALPYDKGAVDVSHDRSRIVWTVDRTWPERAQGSLAISVEAGDVAPVSEDALATFLTSRWRLYAKTRGGRLVTAPVEHEPWPLTSARFIGADTGLAAIVGLEVQGDPIVHHASAVHVRVGLPKLLPKRRAKGPVTVWFDDDCGVCSASVRLLMNRTDSSVTFRPNRELDDAALLSVSADAIVVTAAGESWTAIEAVATILDRSGWLGRVGAFGLRLPGVHALAGLVYRWVAANRARLSARLGLAAGCQLPKSTS</sequence>
<protein>
    <submittedName>
        <fullName evidence="1">Unannotated protein</fullName>
    </submittedName>
</protein>
<dbReference type="GO" id="GO:0015035">
    <property type="term" value="F:protein-disulfide reductase activity"/>
    <property type="evidence" value="ECO:0007669"/>
    <property type="project" value="InterPro"/>
</dbReference>
<reference evidence="1" key="1">
    <citation type="submission" date="2020-05" db="EMBL/GenBank/DDBJ databases">
        <authorList>
            <person name="Chiriac C."/>
            <person name="Salcher M."/>
            <person name="Ghai R."/>
            <person name="Kavagutti S V."/>
        </authorList>
    </citation>
    <scope>NUCLEOTIDE SEQUENCE</scope>
</reference>
<evidence type="ECO:0000313" key="1">
    <source>
        <dbReference type="EMBL" id="CAB4564057.1"/>
    </source>
</evidence>
<dbReference type="Pfam" id="PF04134">
    <property type="entry name" value="DCC1-like"/>
    <property type="match status" value="1"/>
</dbReference>
<dbReference type="EMBL" id="CAEZSU010000233">
    <property type="protein sequence ID" value="CAB4564057.1"/>
    <property type="molecule type" value="Genomic_DNA"/>
</dbReference>
<dbReference type="InterPro" id="IPR023375">
    <property type="entry name" value="ADC_dom_sf"/>
</dbReference>
<dbReference type="AlphaFoldDB" id="A0A6J6DIT9"/>
<proteinExistence type="predicted"/>
<name>A0A6J6DIT9_9ZZZZ</name>
<gene>
    <name evidence="1" type="ORF">UFOPK1495_01675</name>
</gene>
<accession>A0A6J6DIT9</accession>
<organism evidence="1">
    <name type="scientific">freshwater metagenome</name>
    <dbReference type="NCBI Taxonomy" id="449393"/>
    <lineage>
        <taxon>unclassified sequences</taxon>
        <taxon>metagenomes</taxon>
        <taxon>ecological metagenomes</taxon>
    </lineage>
</organism>
<dbReference type="InterPro" id="IPR018644">
    <property type="entry name" value="DUF2071"/>
</dbReference>
<dbReference type="Gene3D" id="2.40.400.10">
    <property type="entry name" value="Acetoacetate decarboxylase-like"/>
    <property type="match status" value="1"/>
</dbReference>